<evidence type="ECO:0000313" key="1">
    <source>
        <dbReference type="EMBL" id="CAG8798138.1"/>
    </source>
</evidence>
<reference evidence="1" key="1">
    <citation type="submission" date="2021-06" db="EMBL/GenBank/DDBJ databases">
        <authorList>
            <person name="Kallberg Y."/>
            <person name="Tangrot J."/>
            <person name="Rosling A."/>
        </authorList>
    </citation>
    <scope>NUCLEOTIDE SEQUENCE</scope>
    <source>
        <strain evidence="1">MA461A</strain>
    </source>
</reference>
<comment type="caution">
    <text evidence="1">The sequence shown here is derived from an EMBL/GenBank/DDBJ whole genome shotgun (WGS) entry which is preliminary data.</text>
</comment>
<gene>
    <name evidence="1" type="ORF">RPERSI_LOCUS20472</name>
</gene>
<proteinExistence type="predicted"/>
<dbReference type="EMBL" id="CAJVQC010057960">
    <property type="protein sequence ID" value="CAG8798138.1"/>
    <property type="molecule type" value="Genomic_DNA"/>
</dbReference>
<organism evidence="1 2">
    <name type="scientific">Racocetra persica</name>
    <dbReference type="NCBI Taxonomy" id="160502"/>
    <lineage>
        <taxon>Eukaryota</taxon>
        <taxon>Fungi</taxon>
        <taxon>Fungi incertae sedis</taxon>
        <taxon>Mucoromycota</taxon>
        <taxon>Glomeromycotina</taxon>
        <taxon>Glomeromycetes</taxon>
        <taxon>Diversisporales</taxon>
        <taxon>Gigasporaceae</taxon>
        <taxon>Racocetra</taxon>
    </lineage>
</organism>
<dbReference type="Proteomes" id="UP000789920">
    <property type="component" value="Unassembled WGS sequence"/>
</dbReference>
<protein>
    <submittedName>
        <fullName evidence="1">27900_t:CDS:1</fullName>
    </submittedName>
</protein>
<evidence type="ECO:0000313" key="2">
    <source>
        <dbReference type="Proteomes" id="UP000789920"/>
    </source>
</evidence>
<feature type="non-terminal residue" evidence="1">
    <location>
        <position position="63"/>
    </location>
</feature>
<accession>A0ACA9RKA3</accession>
<sequence>NNSSHAISIANSILTAKIYKKIYYFIGFEDLKDSESQLNHSKSEVKKLFSFETTSFEISDIEK</sequence>
<keyword evidence="2" id="KW-1185">Reference proteome</keyword>
<name>A0ACA9RKA3_9GLOM</name>
<feature type="non-terminal residue" evidence="1">
    <location>
        <position position="1"/>
    </location>
</feature>